<dbReference type="InterPro" id="IPR000719">
    <property type="entry name" value="Prot_kinase_dom"/>
</dbReference>
<keyword evidence="4" id="KW-0418">Kinase</keyword>
<dbReference type="GO" id="GO:0004674">
    <property type="term" value="F:protein serine/threonine kinase activity"/>
    <property type="evidence" value="ECO:0007669"/>
    <property type="project" value="UniProtKB-KW"/>
</dbReference>
<dbReference type="Gene3D" id="1.10.510.10">
    <property type="entry name" value="Transferase(Phosphotransferase) domain 1"/>
    <property type="match status" value="1"/>
</dbReference>
<keyword evidence="7" id="KW-0732">Signal</keyword>
<feature type="domain" description="Protein kinase" evidence="8">
    <location>
        <begin position="1"/>
        <end position="76"/>
    </location>
</feature>
<dbReference type="Pfam" id="PF00069">
    <property type="entry name" value="Pkinase"/>
    <property type="match status" value="1"/>
</dbReference>
<feature type="compositionally biased region" description="Low complexity" evidence="6">
    <location>
        <begin position="107"/>
        <end position="119"/>
    </location>
</feature>
<feature type="region of interest" description="Disordered" evidence="6">
    <location>
        <begin position="151"/>
        <end position="260"/>
    </location>
</feature>
<keyword evidence="3" id="KW-0547">Nucleotide-binding</keyword>
<evidence type="ECO:0000313" key="9">
    <source>
        <dbReference type="EMBL" id="VUZ51660.1"/>
    </source>
</evidence>
<dbReference type="PANTHER" id="PTHR24342:SF14">
    <property type="entry name" value="DEATH-ASSOCIATED PROTEIN KINASE DAPK-1"/>
    <property type="match status" value="1"/>
</dbReference>
<reference evidence="9 10" key="1">
    <citation type="submission" date="2019-07" db="EMBL/GenBank/DDBJ databases">
        <authorList>
            <person name="Jastrzebski P J."/>
            <person name="Paukszto L."/>
            <person name="Jastrzebski P J."/>
        </authorList>
    </citation>
    <scope>NUCLEOTIDE SEQUENCE [LARGE SCALE GENOMIC DNA]</scope>
    <source>
        <strain evidence="9 10">WMS-il1</strain>
    </source>
</reference>
<dbReference type="Proteomes" id="UP000321570">
    <property type="component" value="Unassembled WGS sequence"/>
</dbReference>
<keyword evidence="1" id="KW-0723">Serine/threonine-protein kinase</keyword>
<dbReference type="PANTHER" id="PTHR24342">
    <property type="entry name" value="SERINE/THREONINE-PROTEIN KINASE 17"/>
    <property type="match status" value="1"/>
</dbReference>
<protein>
    <recommendedName>
        <fullName evidence="8">Protein kinase domain-containing protein</fullName>
    </recommendedName>
</protein>
<dbReference type="GO" id="GO:0005524">
    <property type="term" value="F:ATP binding"/>
    <property type="evidence" value="ECO:0007669"/>
    <property type="project" value="UniProtKB-KW"/>
</dbReference>
<evidence type="ECO:0000256" key="7">
    <source>
        <dbReference type="SAM" id="SignalP"/>
    </source>
</evidence>
<evidence type="ECO:0000259" key="8">
    <source>
        <dbReference type="PROSITE" id="PS50011"/>
    </source>
</evidence>
<evidence type="ECO:0000256" key="1">
    <source>
        <dbReference type="ARBA" id="ARBA00022527"/>
    </source>
</evidence>
<dbReference type="EMBL" id="CABIJS010000444">
    <property type="protein sequence ID" value="VUZ51660.1"/>
    <property type="molecule type" value="Genomic_DNA"/>
</dbReference>
<accession>A0A564YWU1</accession>
<dbReference type="GO" id="GO:0005634">
    <property type="term" value="C:nucleus"/>
    <property type="evidence" value="ECO:0007669"/>
    <property type="project" value="TreeGrafter"/>
</dbReference>
<feature type="region of interest" description="Disordered" evidence="6">
    <location>
        <begin position="279"/>
        <end position="301"/>
    </location>
</feature>
<organism evidence="9 10">
    <name type="scientific">Hymenolepis diminuta</name>
    <name type="common">Rat tapeworm</name>
    <dbReference type="NCBI Taxonomy" id="6216"/>
    <lineage>
        <taxon>Eukaryota</taxon>
        <taxon>Metazoa</taxon>
        <taxon>Spiralia</taxon>
        <taxon>Lophotrochozoa</taxon>
        <taxon>Platyhelminthes</taxon>
        <taxon>Cestoda</taxon>
        <taxon>Eucestoda</taxon>
        <taxon>Cyclophyllidea</taxon>
        <taxon>Hymenolepididae</taxon>
        <taxon>Hymenolepis</taxon>
    </lineage>
</organism>
<evidence type="ECO:0000256" key="4">
    <source>
        <dbReference type="ARBA" id="ARBA00022777"/>
    </source>
</evidence>
<evidence type="ECO:0000256" key="3">
    <source>
        <dbReference type="ARBA" id="ARBA00022741"/>
    </source>
</evidence>
<feature type="compositionally biased region" description="Low complexity" evidence="6">
    <location>
        <begin position="232"/>
        <end position="254"/>
    </location>
</feature>
<proteinExistence type="predicted"/>
<dbReference type="GO" id="GO:0035556">
    <property type="term" value="P:intracellular signal transduction"/>
    <property type="evidence" value="ECO:0007669"/>
    <property type="project" value="TreeGrafter"/>
</dbReference>
<gene>
    <name evidence="9" type="ORF">WMSIL1_LOCUS10448</name>
</gene>
<evidence type="ECO:0000313" key="10">
    <source>
        <dbReference type="Proteomes" id="UP000321570"/>
    </source>
</evidence>
<sequence length="413" mass="45617">MWAIGVMTYILLSGISPFAGDSQVETFQNILECSVTFDREEFTNVSLEAQDFIARLLRKNPRKRDTASDCLRHPWVSPVIRQLTGEPEVIPKIDLNGITSQKKTQVTTASGSNGSTNNNQVRKQSLQDQKKIEGTPAPIIQKIDLNGILQPQVHSSSSSSNNSPRLDQVDRKRGSVPKAVAVEKDSVKEEGKTLRREPQIIQKIDLNGVLPSMGNQNSTLHHHPERTKRKSLSSQASTESQTSSESNSISNGISHKLGSDNGKFQKEVVHKHKVVQINGGFTKQPISTPKEASRRSSRPEAGLISRLSDLQVSCEPTVRKTSGDSIFGRASKWLEATNNAFDKKFRPISTSSAVTSTSFHRARNAFINKNTIAERKIVFTRVRGDNDQGLPGFKWRVLPSTGSPCENDNNNVI</sequence>
<dbReference type="PROSITE" id="PS50011">
    <property type="entry name" value="PROTEIN_KINASE_DOM"/>
    <property type="match status" value="1"/>
</dbReference>
<feature type="compositionally biased region" description="Basic and acidic residues" evidence="6">
    <location>
        <begin position="181"/>
        <end position="198"/>
    </location>
</feature>
<dbReference type="AlphaFoldDB" id="A0A564YWU1"/>
<evidence type="ECO:0000256" key="2">
    <source>
        <dbReference type="ARBA" id="ARBA00022679"/>
    </source>
</evidence>
<dbReference type="InterPro" id="IPR011009">
    <property type="entry name" value="Kinase-like_dom_sf"/>
</dbReference>
<dbReference type="GO" id="GO:0043065">
    <property type="term" value="P:positive regulation of apoptotic process"/>
    <property type="evidence" value="ECO:0007669"/>
    <property type="project" value="TreeGrafter"/>
</dbReference>
<keyword evidence="5" id="KW-0067">ATP-binding</keyword>
<name>A0A564YWU1_HYMDI</name>
<feature type="region of interest" description="Disordered" evidence="6">
    <location>
        <begin position="101"/>
        <end position="129"/>
    </location>
</feature>
<keyword evidence="2" id="KW-0808">Transferase</keyword>
<evidence type="ECO:0000256" key="6">
    <source>
        <dbReference type="SAM" id="MobiDB-lite"/>
    </source>
</evidence>
<dbReference type="SUPFAM" id="SSF56112">
    <property type="entry name" value="Protein kinase-like (PK-like)"/>
    <property type="match status" value="1"/>
</dbReference>
<feature type="signal peptide" evidence="7">
    <location>
        <begin position="1"/>
        <end position="17"/>
    </location>
</feature>
<feature type="compositionally biased region" description="Basic residues" evidence="6">
    <location>
        <begin position="220"/>
        <end position="231"/>
    </location>
</feature>
<keyword evidence="10" id="KW-1185">Reference proteome</keyword>
<evidence type="ECO:0000256" key="5">
    <source>
        <dbReference type="ARBA" id="ARBA00022840"/>
    </source>
</evidence>
<feature type="chain" id="PRO_5022207585" description="Protein kinase domain-containing protein" evidence="7">
    <location>
        <begin position="18"/>
        <end position="413"/>
    </location>
</feature>